<dbReference type="SUPFAM" id="SSF141868">
    <property type="entry name" value="EAL domain-like"/>
    <property type="match status" value="1"/>
</dbReference>
<protein>
    <recommendedName>
        <fullName evidence="2">cyclic-guanylate-specific phosphodiesterase</fullName>
        <ecNumber evidence="2">3.1.4.52</ecNumber>
    </recommendedName>
</protein>
<evidence type="ECO:0000256" key="6">
    <source>
        <dbReference type="ARBA" id="ARBA00022801"/>
    </source>
</evidence>
<keyword evidence="3" id="KW-1003">Cell membrane</keyword>
<dbReference type="InterPro" id="IPR050706">
    <property type="entry name" value="Cyclic-di-GMP_PDE-like"/>
</dbReference>
<evidence type="ECO:0000259" key="11">
    <source>
        <dbReference type="PROSITE" id="PS50883"/>
    </source>
</evidence>
<evidence type="ECO:0000256" key="5">
    <source>
        <dbReference type="ARBA" id="ARBA00022692"/>
    </source>
</evidence>
<dbReference type="Gene3D" id="3.20.20.450">
    <property type="entry name" value="EAL domain"/>
    <property type="match status" value="1"/>
</dbReference>
<keyword evidence="13" id="KW-1185">Reference proteome</keyword>
<keyword evidence="4" id="KW-0973">c-di-GMP</keyword>
<keyword evidence="6" id="KW-0378">Hydrolase</keyword>
<proteinExistence type="predicted"/>
<gene>
    <name evidence="12" type="ORF">SAMN06265795_13110</name>
</gene>
<dbReference type="PANTHER" id="PTHR33121">
    <property type="entry name" value="CYCLIC DI-GMP PHOSPHODIESTERASE PDEF"/>
    <property type="match status" value="1"/>
</dbReference>
<dbReference type="GO" id="GO:0005886">
    <property type="term" value="C:plasma membrane"/>
    <property type="evidence" value="ECO:0007669"/>
    <property type="project" value="UniProtKB-SubCell"/>
</dbReference>
<dbReference type="InterPro" id="IPR035919">
    <property type="entry name" value="EAL_sf"/>
</dbReference>
<dbReference type="InterPro" id="IPR001633">
    <property type="entry name" value="EAL_dom"/>
</dbReference>
<comment type="subcellular location">
    <subcellularLocation>
        <location evidence="1">Cell membrane</location>
        <topology evidence="1">Multi-pass membrane protein</topology>
    </subcellularLocation>
</comment>
<sequence length="449" mass="49132">MKEIDLSSSYIQAMGHIAGNQIVCSSLGVETGSVDLGPADMVRASGVRLWLNVQFPFARNAEFLAVERDGYVAIVHKDLPIDATTDVDGVSLATVTYPEAQIVTGRGAINPAWLAAIDGKSKTFISNGYVVAIAAPKRYYIGAISAVPTRELDKRIYSTSLITIPVGILASLLLAWSVFRIAKTRTAMPAVIKSALKQREFFLEYQPLVELATGRWIGAEALIRWRRTTGEVVPPDIFIPVAEACGLIQQISQYVAKQFASEAGDLFRRYPGFHVGINVAAADIHDEATVLMFRELAAATGAGRNNIIVEATERSFTDHSRAATVIKQMRQEGFPVAIDDFGTGYSSLAYLERIRFDYLKIDKSFVDTVNTDAATSGVVLHIIEMAKALNIEMIAEGVETELQAQFLYEQGVRFGQGWLFGKPMPFSQLLEGLEKSMPMANHQADSRVS</sequence>
<dbReference type="SMART" id="SM00052">
    <property type="entry name" value="EAL"/>
    <property type="match status" value="1"/>
</dbReference>
<name>A0A239M5I2_9BURK</name>
<organism evidence="12 13">
    <name type="scientific">Noviherbaspirillum humi</name>
    <dbReference type="NCBI Taxonomy" id="1688639"/>
    <lineage>
        <taxon>Bacteria</taxon>
        <taxon>Pseudomonadati</taxon>
        <taxon>Pseudomonadota</taxon>
        <taxon>Betaproteobacteria</taxon>
        <taxon>Burkholderiales</taxon>
        <taxon>Oxalobacteraceae</taxon>
        <taxon>Noviherbaspirillum</taxon>
    </lineage>
</organism>
<dbReference type="EC" id="3.1.4.52" evidence="2"/>
<feature type="transmembrane region" description="Helical" evidence="10">
    <location>
        <begin position="156"/>
        <end position="179"/>
    </location>
</feature>
<dbReference type="PANTHER" id="PTHR33121:SF79">
    <property type="entry name" value="CYCLIC DI-GMP PHOSPHODIESTERASE PDED-RELATED"/>
    <property type="match status" value="1"/>
</dbReference>
<dbReference type="CDD" id="cd01948">
    <property type="entry name" value="EAL"/>
    <property type="match status" value="1"/>
</dbReference>
<dbReference type="InterPro" id="IPR024744">
    <property type="entry name" value="CSS-motif_dom"/>
</dbReference>
<keyword evidence="7 10" id="KW-1133">Transmembrane helix</keyword>
<evidence type="ECO:0000256" key="2">
    <source>
        <dbReference type="ARBA" id="ARBA00012282"/>
    </source>
</evidence>
<comment type="catalytic activity">
    <reaction evidence="9">
        <text>3',3'-c-di-GMP + H2O = 5'-phosphoguanylyl(3'-&gt;5')guanosine + H(+)</text>
        <dbReference type="Rhea" id="RHEA:24902"/>
        <dbReference type="ChEBI" id="CHEBI:15377"/>
        <dbReference type="ChEBI" id="CHEBI:15378"/>
        <dbReference type="ChEBI" id="CHEBI:58754"/>
        <dbReference type="ChEBI" id="CHEBI:58805"/>
        <dbReference type="EC" id="3.1.4.52"/>
    </reaction>
</comment>
<evidence type="ECO:0000256" key="8">
    <source>
        <dbReference type="ARBA" id="ARBA00023136"/>
    </source>
</evidence>
<dbReference type="AlphaFoldDB" id="A0A239M5I2"/>
<evidence type="ECO:0000313" key="13">
    <source>
        <dbReference type="Proteomes" id="UP000198284"/>
    </source>
</evidence>
<dbReference type="Pfam" id="PF00563">
    <property type="entry name" value="EAL"/>
    <property type="match status" value="1"/>
</dbReference>
<evidence type="ECO:0000256" key="10">
    <source>
        <dbReference type="SAM" id="Phobius"/>
    </source>
</evidence>
<evidence type="ECO:0000256" key="7">
    <source>
        <dbReference type="ARBA" id="ARBA00022989"/>
    </source>
</evidence>
<evidence type="ECO:0000256" key="3">
    <source>
        <dbReference type="ARBA" id="ARBA00022475"/>
    </source>
</evidence>
<keyword evidence="8 10" id="KW-0472">Membrane</keyword>
<accession>A0A239M5I2</accession>
<evidence type="ECO:0000313" key="12">
    <source>
        <dbReference type="EMBL" id="SNT37422.1"/>
    </source>
</evidence>
<dbReference type="EMBL" id="FZOT01000031">
    <property type="protein sequence ID" value="SNT37422.1"/>
    <property type="molecule type" value="Genomic_DNA"/>
</dbReference>
<evidence type="ECO:0000256" key="1">
    <source>
        <dbReference type="ARBA" id="ARBA00004651"/>
    </source>
</evidence>
<dbReference type="Proteomes" id="UP000198284">
    <property type="component" value="Unassembled WGS sequence"/>
</dbReference>
<dbReference type="PROSITE" id="PS50883">
    <property type="entry name" value="EAL"/>
    <property type="match status" value="1"/>
</dbReference>
<dbReference type="GO" id="GO:0071111">
    <property type="term" value="F:cyclic-guanylate-specific phosphodiesterase activity"/>
    <property type="evidence" value="ECO:0007669"/>
    <property type="project" value="UniProtKB-EC"/>
</dbReference>
<reference evidence="12 13" key="1">
    <citation type="submission" date="2017-06" db="EMBL/GenBank/DDBJ databases">
        <authorList>
            <person name="Kim H.J."/>
            <person name="Triplett B.A."/>
        </authorList>
    </citation>
    <scope>NUCLEOTIDE SEQUENCE [LARGE SCALE GENOMIC DNA]</scope>
    <source>
        <strain evidence="12 13">U15</strain>
    </source>
</reference>
<keyword evidence="5 10" id="KW-0812">Transmembrane</keyword>
<evidence type="ECO:0000256" key="4">
    <source>
        <dbReference type="ARBA" id="ARBA00022636"/>
    </source>
</evidence>
<feature type="domain" description="EAL" evidence="11">
    <location>
        <begin position="185"/>
        <end position="437"/>
    </location>
</feature>
<dbReference type="Pfam" id="PF12792">
    <property type="entry name" value="CSS-motif"/>
    <property type="match status" value="1"/>
</dbReference>
<evidence type="ECO:0000256" key="9">
    <source>
        <dbReference type="ARBA" id="ARBA00034290"/>
    </source>
</evidence>